<name>A0ACC3SD69_9PEZI</name>
<evidence type="ECO:0000313" key="2">
    <source>
        <dbReference type="Proteomes" id="UP001320706"/>
    </source>
</evidence>
<dbReference type="Proteomes" id="UP001320706">
    <property type="component" value="Unassembled WGS sequence"/>
</dbReference>
<comment type="caution">
    <text evidence="1">The sequence shown here is derived from an EMBL/GenBank/DDBJ whole genome shotgun (WGS) entry which is preliminary data.</text>
</comment>
<evidence type="ECO:0000313" key="1">
    <source>
        <dbReference type="EMBL" id="KAK8207908.1"/>
    </source>
</evidence>
<protein>
    <submittedName>
        <fullName evidence="1">Overproduction-induced pheromone-resistant</fullName>
    </submittedName>
</protein>
<gene>
    <name evidence="1" type="primary">OPY2</name>
    <name evidence="1" type="ORF">M8818_004161</name>
</gene>
<proteinExistence type="predicted"/>
<dbReference type="EMBL" id="JAMKPW020000020">
    <property type="protein sequence ID" value="KAK8207908.1"/>
    <property type="molecule type" value="Genomic_DNA"/>
</dbReference>
<organism evidence="1 2">
    <name type="scientific">Zalaria obscura</name>
    <dbReference type="NCBI Taxonomy" id="2024903"/>
    <lineage>
        <taxon>Eukaryota</taxon>
        <taxon>Fungi</taxon>
        <taxon>Dikarya</taxon>
        <taxon>Ascomycota</taxon>
        <taxon>Pezizomycotina</taxon>
        <taxon>Dothideomycetes</taxon>
        <taxon>Dothideomycetidae</taxon>
        <taxon>Dothideales</taxon>
        <taxon>Zalariaceae</taxon>
        <taxon>Zalaria</taxon>
    </lineage>
</organism>
<reference evidence="1" key="1">
    <citation type="submission" date="2024-02" db="EMBL/GenBank/DDBJ databases">
        <title>Metagenome Assembled Genome of Zalaria obscura JY119.</title>
        <authorList>
            <person name="Vighnesh L."/>
            <person name="Jagadeeshwari U."/>
            <person name="Venkata Ramana C."/>
            <person name="Sasikala C."/>
        </authorList>
    </citation>
    <scope>NUCLEOTIDE SEQUENCE</scope>
    <source>
        <strain evidence="1">JY119</strain>
    </source>
</reference>
<keyword evidence="2" id="KW-1185">Reference proteome</keyword>
<sequence length="440" mass="46247">MIVAERQLAHLFKRCVQCPDTQPSCPSCPSGQVCSLVPQSCTACASTTCVKSAVGGSSSSGPNVGAIAGGVVGGVIFIAICTFLIWWFLIKPRRDAWVEDPWEEDDVAAQKHQSQFNAARDARASVHTVNSVATSFMSRASNIIPIAFIPGVTNRDGTPLDAPPVPPIPAARAPNTNTYNSNNHEGAIFFGANDIRDSSYSDTSTSDNRSTFFGRPSITPSLARSSMGDVYRDDALVNPMPAQTILRGRANMVSVNSRSPSGSGSPTEGTTGTATPIPLSDQRDFAQAQGISPSTSVRSAISAGKPKAVTVTKKKGRFPVRQVSDASTAPSTATATKPNVSSPLAATGYESSDDDEDDVHARARKSLLNPGRESAYQDSASAGQGPFGDDQQETGQRRGHHRDLSAVIEEATKRASLVPSHSGLGGKDDLSPFSDDHASE</sequence>
<accession>A0ACC3SD69</accession>